<dbReference type="Proteomes" id="UP001139168">
    <property type="component" value="Unassembled WGS sequence"/>
</dbReference>
<feature type="domain" description="Peptidase S8/S53" evidence="9">
    <location>
        <begin position="184"/>
        <end position="671"/>
    </location>
</feature>
<evidence type="ECO:0000256" key="1">
    <source>
        <dbReference type="ARBA" id="ARBA00011073"/>
    </source>
</evidence>
<comment type="caution">
    <text evidence="10">The sequence shown here is derived from an EMBL/GenBank/DDBJ whole genome shotgun (WGS) entry which is preliminary data.</text>
</comment>
<gene>
    <name evidence="10" type="ORF">LJ752_15970</name>
</gene>
<feature type="region of interest" description="Disordered" evidence="7">
    <location>
        <begin position="1206"/>
        <end position="1269"/>
    </location>
</feature>
<keyword evidence="11" id="KW-1185">Reference proteome</keyword>
<keyword evidence="2 5" id="KW-0645">Protease</keyword>
<dbReference type="InterPro" id="IPR023827">
    <property type="entry name" value="Peptidase_S8_Asp-AS"/>
</dbReference>
<dbReference type="PRINTS" id="PR00723">
    <property type="entry name" value="SUBTILISIN"/>
</dbReference>
<evidence type="ECO:0000256" key="5">
    <source>
        <dbReference type="PROSITE-ProRule" id="PRU01240"/>
    </source>
</evidence>
<keyword evidence="3 5" id="KW-0378">Hydrolase</keyword>
<evidence type="ECO:0000256" key="2">
    <source>
        <dbReference type="ARBA" id="ARBA00022670"/>
    </source>
</evidence>
<dbReference type="PANTHER" id="PTHR43806:SF11">
    <property type="entry name" value="CEREVISIN-RELATED"/>
    <property type="match status" value="1"/>
</dbReference>
<feature type="compositionally biased region" description="Gly residues" evidence="7">
    <location>
        <begin position="1259"/>
        <end position="1269"/>
    </location>
</feature>
<feature type="chain" id="PRO_5047095493" evidence="8">
    <location>
        <begin position="33"/>
        <end position="1269"/>
    </location>
</feature>
<dbReference type="InterPro" id="IPR023828">
    <property type="entry name" value="Peptidase_S8_Ser-AS"/>
</dbReference>
<evidence type="ECO:0000256" key="8">
    <source>
        <dbReference type="SAM" id="SignalP"/>
    </source>
</evidence>
<feature type="active site" description="Charge relay system" evidence="5">
    <location>
        <position position="619"/>
    </location>
</feature>
<evidence type="ECO:0000313" key="10">
    <source>
        <dbReference type="EMBL" id="MCC3267532.1"/>
    </source>
</evidence>
<dbReference type="InterPro" id="IPR050131">
    <property type="entry name" value="Peptidase_S8_subtilisin-like"/>
</dbReference>
<dbReference type="InterPro" id="IPR015500">
    <property type="entry name" value="Peptidase_S8_subtilisin-rel"/>
</dbReference>
<feature type="signal peptide" evidence="8">
    <location>
        <begin position="1"/>
        <end position="32"/>
    </location>
</feature>
<dbReference type="EMBL" id="JAJFZQ010000011">
    <property type="protein sequence ID" value="MCC3267532.1"/>
    <property type="molecule type" value="Genomic_DNA"/>
</dbReference>
<dbReference type="Gene3D" id="3.40.50.200">
    <property type="entry name" value="Peptidase S8/S53 domain"/>
    <property type="match status" value="2"/>
</dbReference>
<dbReference type="InterPro" id="IPR034213">
    <property type="entry name" value="S8_Vpr-like"/>
</dbReference>
<sequence>MKRSIHHRSGAVVTAALAGLALTASLGVPAQATEGTTGDGLAAGVAVQKFATQKVSSSLREASGQVSVYVQFTGEGAFEQTQPEAVKEGKADPVLNQPLVEEIRSNISSQAESVAAEADASTLYTTTNTLPGVAIVGDAEAIRGLAGRADVARITKIVPKTIDNKGADIDTRALNTWVERNQTGKGITIAVLDTGIDYTHSDFGGPGTAEAYKAAQASPGIPAADSGLIDSAKFIGGYDLVGDDYDADPSSPTYQPVPKPDLNPLDCGGHGTHVAGTAAGYGTNGDGSTFGGDYSTLTAEQVNTMRIGPGSAPEAQLVGIRVFGCAGSSEVVGQALDYVLDPNGDGDFSDRAQVVNMSLGSDYAPADDPENDIVNKLTEQGILSVVASGNAGDVYDIGGSPGNAKSALTVASTIGSQVTLDRADVLAPAELAGSVAGQYSSSFNYADPALTPERLTGSVVMAPADNAFGCNPFPAGSLTGKWVWIQWEENNAFPCGSGVRFNNAQAAGATGVVLDSPRSVFDAGIGGNATIPGIQLNAASSDRLRPAAQAGTLTLRLDPSYRATATGPSGAGDTISSFSSRGLHGSNGVVKPDVAAPGSSIGSAAVGSGTGASVSSGTSMATPHVAGIAALVYAATDLNPYEVKTAIMNTATHDLLTAEGNVHAPNRVGSGRVDALDSLNTKVLAYAADDQALTSVNFGVLELGKEALLQTKQVTVENKSDKPVSYDVSYLEASTMPGVVVSTTPKVSVPANGKATVDVTLSISDPAALAKTMDPAAAASQLGLARQFIADVSGRVQFAGAGTPTLRVPVYSAPKPTSEMTAGTDIAFADSEALKSTVTLQGRGLDQGTGASRYLSLVAPLVLGAQSPRLDSVKMDSMYAMDLQSVGASSTVPTIKAAGGDVQGAVVNFGVSTWANWPILGGATEIDVEIDTNGDSVPDFVTFTTRADDLDLVLASTYQLNADGTASMVDQTGANGLLGDTDSNPFDTNAVTLPVSAAALGLDLNAASAPLQYRVTTWSPYNVDDSGNSVPVDTTEYIPFDAANPALSFSGATPDALFADVDGGKLDVTRTAGNTDAKALFLHLHNATGDLSGANGDGGRSEVLPIKVPAKVVPPVTPVSPVSAVSKCTANKAEITVTVKNPGTRQADVEVTSKYGSAKVNKLNPGQSKTVVIKTKESSIKAGEVTVNLTYTGKGKPEKASYKAAFDAQDCAKPGKGDDKPGKGDDKPDKPGKGDDKPDKPGKGDDKPDKGDDKPGKPGKPGNGNDGRG</sequence>
<protein>
    <submittedName>
        <fullName evidence="10">S8 family serine peptidase</fullName>
    </submittedName>
</protein>
<evidence type="ECO:0000256" key="4">
    <source>
        <dbReference type="ARBA" id="ARBA00022825"/>
    </source>
</evidence>
<dbReference type="CDD" id="cd07474">
    <property type="entry name" value="Peptidases_S8_subtilisin_Vpr-like"/>
    <property type="match status" value="1"/>
</dbReference>
<accession>A0ABS8GLH2</accession>
<evidence type="ECO:0000256" key="3">
    <source>
        <dbReference type="ARBA" id="ARBA00022801"/>
    </source>
</evidence>
<feature type="active site" description="Charge relay system" evidence="5">
    <location>
        <position position="193"/>
    </location>
</feature>
<evidence type="ECO:0000256" key="7">
    <source>
        <dbReference type="SAM" id="MobiDB-lite"/>
    </source>
</evidence>
<keyword evidence="4 5" id="KW-0720">Serine protease</keyword>
<organism evidence="10 11">
    <name type="scientific">Arthrobacter gengyunqii</name>
    <dbReference type="NCBI Taxonomy" id="2886940"/>
    <lineage>
        <taxon>Bacteria</taxon>
        <taxon>Bacillati</taxon>
        <taxon>Actinomycetota</taxon>
        <taxon>Actinomycetes</taxon>
        <taxon>Micrococcales</taxon>
        <taxon>Micrococcaceae</taxon>
        <taxon>Arthrobacter</taxon>
    </lineage>
</organism>
<dbReference type="Pfam" id="PF00082">
    <property type="entry name" value="Peptidase_S8"/>
    <property type="match status" value="1"/>
</dbReference>
<comment type="similarity">
    <text evidence="1 5 6">Belongs to the peptidase S8 family.</text>
</comment>
<evidence type="ECO:0000256" key="6">
    <source>
        <dbReference type="RuleBase" id="RU003355"/>
    </source>
</evidence>
<dbReference type="PROSITE" id="PS00138">
    <property type="entry name" value="SUBTILASE_SER"/>
    <property type="match status" value="1"/>
</dbReference>
<dbReference type="InterPro" id="IPR022398">
    <property type="entry name" value="Peptidase_S8_His-AS"/>
</dbReference>
<name>A0ABS8GLH2_9MICC</name>
<dbReference type="PANTHER" id="PTHR43806">
    <property type="entry name" value="PEPTIDASE S8"/>
    <property type="match status" value="1"/>
</dbReference>
<dbReference type="SUPFAM" id="SSF52743">
    <property type="entry name" value="Subtilisin-like"/>
    <property type="match status" value="1"/>
</dbReference>
<dbReference type="PROSITE" id="PS00136">
    <property type="entry name" value="SUBTILASE_ASP"/>
    <property type="match status" value="1"/>
</dbReference>
<evidence type="ECO:0000313" key="11">
    <source>
        <dbReference type="Proteomes" id="UP001139168"/>
    </source>
</evidence>
<dbReference type="InterPro" id="IPR036852">
    <property type="entry name" value="Peptidase_S8/S53_dom_sf"/>
</dbReference>
<reference evidence="10" key="1">
    <citation type="submission" date="2021-10" db="EMBL/GenBank/DDBJ databases">
        <title>Novel species in genus Arthrobacter.</title>
        <authorList>
            <person name="Liu Y."/>
        </authorList>
    </citation>
    <scope>NUCLEOTIDE SEQUENCE</scope>
    <source>
        <strain evidence="10">Zg-Y786</strain>
    </source>
</reference>
<proteinExistence type="inferred from homology"/>
<feature type="active site" description="Charge relay system" evidence="5">
    <location>
        <position position="270"/>
    </location>
</feature>
<evidence type="ECO:0000259" key="9">
    <source>
        <dbReference type="Pfam" id="PF00082"/>
    </source>
</evidence>
<dbReference type="RefSeq" id="WP_227892473.1">
    <property type="nucleotide sequence ID" value="NZ_JAJFZQ010000011.1"/>
</dbReference>
<dbReference type="PROSITE" id="PS51892">
    <property type="entry name" value="SUBTILASE"/>
    <property type="match status" value="1"/>
</dbReference>
<feature type="compositionally biased region" description="Basic and acidic residues" evidence="7">
    <location>
        <begin position="1213"/>
        <end position="1256"/>
    </location>
</feature>
<dbReference type="PROSITE" id="PS00137">
    <property type="entry name" value="SUBTILASE_HIS"/>
    <property type="match status" value="1"/>
</dbReference>
<keyword evidence="8" id="KW-0732">Signal</keyword>
<dbReference type="InterPro" id="IPR000209">
    <property type="entry name" value="Peptidase_S8/S53_dom"/>
</dbReference>